<dbReference type="InterPro" id="IPR022789">
    <property type="entry name" value="ParD"/>
</dbReference>
<dbReference type="AlphaFoldDB" id="A0A0U3MK26"/>
<dbReference type="Proteomes" id="UP000060699">
    <property type="component" value="Chromosome"/>
</dbReference>
<proteinExistence type="predicted"/>
<reference evidence="1 2" key="1">
    <citation type="submission" date="2015-12" db="EMBL/GenBank/DDBJ databases">
        <title>Complete genome of Roseateles depolymerans KCTC 42856.</title>
        <authorList>
            <person name="Kim K.M."/>
        </authorList>
    </citation>
    <scope>NUCLEOTIDE SEQUENCE [LARGE SCALE GENOMIC DNA]</scope>
    <source>
        <strain evidence="1 2">KCTC 42856</strain>
    </source>
</reference>
<dbReference type="KEGG" id="rdp:RD2015_4644"/>
<evidence type="ECO:0000313" key="1">
    <source>
        <dbReference type="EMBL" id="ALV09085.1"/>
    </source>
</evidence>
<sequence>MIRAELGESLEAYVVELVTTGRFGSENEVLQAAVALLQQREQALSSFDADLRRRLASADDGQTVPAEEAFASLRRQFADPDAPGSA</sequence>
<gene>
    <name evidence="1" type="ORF">RD2015_4644</name>
</gene>
<organism evidence="1 2">
    <name type="scientific">Roseateles depolymerans</name>
    <dbReference type="NCBI Taxonomy" id="76731"/>
    <lineage>
        <taxon>Bacteria</taxon>
        <taxon>Pseudomonadati</taxon>
        <taxon>Pseudomonadota</taxon>
        <taxon>Betaproteobacteria</taxon>
        <taxon>Burkholderiales</taxon>
        <taxon>Sphaerotilaceae</taxon>
        <taxon>Roseateles</taxon>
    </lineage>
</organism>
<accession>A0A0U3MK26</accession>
<dbReference type="InterPro" id="IPR038296">
    <property type="entry name" value="ParD_sf"/>
</dbReference>
<dbReference type="RefSeq" id="WP_058936918.1">
    <property type="nucleotide sequence ID" value="NZ_CP013729.1"/>
</dbReference>
<evidence type="ECO:0000313" key="2">
    <source>
        <dbReference type="Proteomes" id="UP000060699"/>
    </source>
</evidence>
<dbReference type="EMBL" id="CP013729">
    <property type="protein sequence ID" value="ALV09085.1"/>
    <property type="molecule type" value="Genomic_DNA"/>
</dbReference>
<dbReference type="OrthoDB" id="9815501at2"/>
<keyword evidence="2" id="KW-1185">Reference proteome</keyword>
<dbReference type="Pfam" id="PF03693">
    <property type="entry name" value="ParD_antitoxin"/>
    <property type="match status" value="1"/>
</dbReference>
<protein>
    <submittedName>
        <fullName evidence="1">Addiction module antitoxin</fullName>
    </submittedName>
</protein>
<dbReference type="STRING" id="76731.RD2015_4644"/>
<dbReference type="Gene3D" id="6.10.10.120">
    <property type="entry name" value="Antitoxin ParD1-like"/>
    <property type="match status" value="1"/>
</dbReference>
<name>A0A0U3MK26_9BURK</name>